<dbReference type="NCBIfam" id="TIGR00006">
    <property type="entry name" value="16S rRNA (cytosine(1402)-N(4))-methyltransferase RsmH"/>
    <property type="match status" value="1"/>
</dbReference>
<comment type="similarity">
    <text evidence="1 6">Belongs to the methyltransferase superfamily. RsmH family.</text>
</comment>
<dbReference type="RefSeq" id="WP_059060025.1">
    <property type="nucleotide sequence ID" value="NZ_LN879502.1"/>
</dbReference>
<dbReference type="GO" id="GO:0071424">
    <property type="term" value="F:rRNA (cytosine-N4-)-methyltransferase activity"/>
    <property type="evidence" value="ECO:0007669"/>
    <property type="project" value="UniProtKB-UniRule"/>
</dbReference>
<proteinExistence type="inferred from homology"/>
<keyword evidence="6" id="KW-0963">Cytoplasm</keyword>
<evidence type="ECO:0000256" key="4">
    <source>
        <dbReference type="ARBA" id="ARBA00022679"/>
    </source>
</evidence>
<dbReference type="InterPro" id="IPR023397">
    <property type="entry name" value="SAM-dep_MeTrfase_MraW_recog"/>
</dbReference>
<dbReference type="PATRIC" id="fig|389348.3.peg.491"/>
<dbReference type="Gene3D" id="3.40.50.150">
    <property type="entry name" value="Vaccinia Virus protein VP39"/>
    <property type="match status" value="1"/>
</dbReference>
<keyword evidence="5 6" id="KW-0949">S-adenosyl-L-methionine</keyword>
<evidence type="ECO:0000256" key="6">
    <source>
        <dbReference type="HAMAP-Rule" id="MF_01007"/>
    </source>
</evidence>
<keyword evidence="3 6" id="KW-0489">Methyltransferase</keyword>
<feature type="binding site" evidence="6">
    <location>
        <position position="82"/>
    </location>
    <ligand>
        <name>S-adenosyl-L-methionine</name>
        <dbReference type="ChEBI" id="CHEBI:59789"/>
    </ligand>
</feature>
<evidence type="ECO:0000313" key="9">
    <source>
        <dbReference type="Proteomes" id="UP000069902"/>
    </source>
</evidence>
<dbReference type="FunCoup" id="A0A0U5JB85">
    <property type="interactions" value="435"/>
</dbReference>
<keyword evidence="9" id="KW-1185">Reference proteome</keyword>
<feature type="binding site" evidence="6">
    <location>
        <position position="55"/>
    </location>
    <ligand>
        <name>S-adenosyl-L-methionine</name>
        <dbReference type="ChEBI" id="CHEBI:59789"/>
    </ligand>
</feature>
<evidence type="ECO:0000256" key="1">
    <source>
        <dbReference type="ARBA" id="ARBA00010396"/>
    </source>
</evidence>
<gene>
    <name evidence="8" type="primary">mraW</name>
    <name evidence="6" type="synonym">rsmH</name>
    <name evidence="8" type="ORF">PNK_0443</name>
</gene>
<dbReference type="SUPFAM" id="SSF81799">
    <property type="entry name" value="Putative methyltransferase TM0872, insert domain"/>
    <property type="match status" value="1"/>
</dbReference>
<dbReference type="PANTHER" id="PTHR11265:SF0">
    <property type="entry name" value="12S RRNA N4-METHYLCYTIDINE METHYLTRANSFERASE"/>
    <property type="match status" value="1"/>
</dbReference>
<feature type="compositionally biased region" description="Basic and acidic residues" evidence="7">
    <location>
        <begin position="308"/>
        <end position="318"/>
    </location>
</feature>
<dbReference type="EC" id="2.1.1.199" evidence="6"/>
<feature type="region of interest" description="Disordered" evidence="7">
    <location>
        <begin position="293"/>
        <end position="318"/>
    </location>
</feature>
<organism evidence="8 9">
    <name type="scientific">Candidatus Protochlamydia naegleriophila</name>
    <dbReference type="NCBI Taxonomy" id="389348"/>
    <lineage>
        <taxon>Bacteria</taxon>
        <taxon>Pseudomonadati</taxon>
        <taxon>Chlamydiota</taxon>
        <taxon>Chlamydiia</taxon>
        <taxon>Parachlamydiales</taxon>
        <taxon>Parachlamydiaceae</taxon>
        <taxon>Candidatus Protochlamydia</taxon>
    </lineage>
</organism>
<dbReference type="HAMAP" id="MF_01007">
    <property type="entry name" value="16SrRNA_methyltr_H"/>
    <property type="match status" value="1"/>
</dbReference>
<dbReference type="Pfam" id="PF01795">
    <property type="entry name" value="Methyltransf_5"/>
    <property type="match status" value="1"/>
</dbReference>
<dbReference type="PANTHER" id="PTHR11265">
    <property type="entry name" value="S-ADENOSYL-METHYLTRANSFERASE MRAW"/>
    <property type="match status" value="1"/>
</dbReference>
<accession>A0A0U5JB85</accession>
<dbReference type="GO" id="GO:0070475">
    <property type="term" value="P:rRNA base methylation"/>
    <property type="evidence" value="ECO:0007669"/>
    <property type="project" value="UniProtKB-UniRule"/>
</dbReference>
<reference evidence="9" key="1">
    <citation type="submission" date="2015-09" db="EMBL/GenBank/DDBJ databases">
        <authorList>
            <person name="Bertelli C."/>
        </authorList>
    </citation>
    <scope>NUCLEOTIDE SEQUENCE [LARGE SCALE GENOMIC DNA]</scope>
    <source>
        <strain evidence="9">KNic</strain>
    </source>
</reference>
<dbReference type="Gene3D" id="1.10.150.170">
    <property type="entry name" value="Putative methyltransferase TM0872, insert domain"/>
    <property type="match status" value="1"/>
</dbReference>
<feature type="binding site" evidence="6">
    <location>
        <begin position="35"/>
        <end position="37"/>
    </location>
    <ligand>
        <name>S-adenosyl-L-methionine</name>
        <dbReference type="ChEBI" id="CHEBI:59789"/>
    </ligand>
</feature>
<dbReference type="InterPro" id="IPR002903">
    <property type="entry name" value="RsmH"/>
</dbReference>
<dbReference type="InParanoid" id="A0A0U5JB85"/>
<name>A0A0U5JB85_9BACT</name>
<feature type="binding site" evidence="6">
    <location>
        <position position="103"/>
    </location>
    <ligand>
        <name>S-adenosyl-L-methionine</name>
        <dbReference type="ChEBI" id="CHEBI:59789"/>
    </ligand>
</feature>
<comment type="catalytic activity">
    <reaction evidence="6">
        <text>cytidine(1402) in 16S rRNA + S-adenosyl-L-methionine = N(4)-methylcytidine(1402) in 16S rRNA + S-adenosyl-L-homocysteine + H(+)</text>
        <dbReference type="Rhea" id="RHEA:42928"/>
        <dbReference type="Rhea" id="RHEA-COMP:10286"/>
        <dbReference type="Rhea" id="RHEA-COMP:10287"/>
        <dbReference type="ChEBI" id="CHEBI:15378"/>
        <dbReference type="ChEBI" id="CHEBI:57856"/>
        <dbReference type="ChEBI" id="CHEBI:59789"/>
        <dbReference type="ChEBI" id="CHEBI:74506"/>
        <dbReference type="ChEBI" id="CHEBI:82748"/>
        <dbReference type="EC" id="2.1.1.199"/>
    </reaction>
</comment>
<keyword evidence="4 6" id="KW-0808">Transferase</keyword>
<evidence type="ECO:0000256" key="3">
    <source>
        <dbReference type="ARBA" id="ARBA00022603"/>
    </source>
</evidence>
<evidence type="ECO:0000256" key="5">
    <source>
        <dbReference type="ARBA" id="ARBA00022691"/>
    </source>
</evidence>
<dbReference type="SUPFAM" id="SSF53335">
    <property type="entry name" value="S-adenosyl-L-methionine-dependent methyltransferases"/>
    <property type="match status" value="1"/>
</dbReference>
<dbReference type="GO" id="GO:0005737">
    <property type="term" value="C:cytoplasm"/>
    <property type="evidence" value="ECO:0007669"/>
    <property type="project" value="UniProtKB-SubCell"/>
</dbReference>
<protein>
    <recommendedName>
        <fullName evidence="6">Ribosomal RNA small subunit methyltransferase H</fullName>
        <ecNumber evidence="6">2.1.1.199</ecNumber>
    </recommendedName>
    <alternativeName>
        <fullName evidence="6">16S rRNA m(4)C1402 methyltransferase</fullName>
    </alternativeName>
    <alternativeName>
        <fullName evidence="6">rRNA (cytosine-N(4)-)-methyltransferase RsmH</fullName>
    </alternativeName>
</protein>
<comment type="function">
    <text evidence="6">Specifically methylates the N4 position of cytidine in position 1402 (C1402) of 16S rRNA.</text>
</comment>
<feature type="binding site" evidence="6">
    <location>
        <position position="110"/>
    </location>
    <ligand>
        <name>S-adenosyl-L-methionine</name>
        <dbReference type="ChEBI" id="CHEBI:59789"/>
    </ligand>
</feature>
<dbReference type="KEGG" id="pnl:PNK_0443"/>
<evidence type="ECO:0000256" key="2">
    <source>
        <dbReference type="ARBA" id="ARBA00022552"/>
    </source>
</evidence>
<dbReference type="PIRSF" id="PIRSF004486">
    <property type="entry name" value="MraW"/>
    <property type="match status" value="1"/>
</dbReference>
<dbReference type="AlphaFoldDB" id="A0A0U5JB85"/>
<keyword evidence="2 6" id="KW-0698">rRNA processing</keyword>
<dbReference type="EMBL" id="LN879502">
    <property type="protein sequence ID" value="CUI16074.1"/>
    <property type="molecule type" value="Genomic_DNA"/>
</dbReference>
<dbReference type="STRING" id="389348.PNK_0443"/>
<evidence type="ECO:0000256" key="7">
    <source>
        <dbReference type="SAM" id="MobiDB-lite"/>
    </source>
</evidence>
<sequence>MTQNVPHRSVLLTEVVDAFEPVRLSVFVDGTLGAGGHAEALLQRHPEIDLYLGIDQDPQALALASKRLEPWKDKICFRQGNFSQFDQFLKELSVVQIQGLLVDLGVSSMQLDQAERGFSFSREGPLDMRMNPHASLTAADVVNTWSEQDLGRVFRDYGEEKKWRLAARAIVQARVEKPFVTTTDLAQLLKPLFAWNPKKGINPLTLIFQALRICVNGELAVLEQLMPKALECLEPGGRVAVISFHSLEDRIVKNQLRLAASDKWETSGLGSGLFRDKDPTVALITKKPICPSEEEIKDNPRSRSAKLRVAEKLAKKDS</sequence>
<dbReference type="Proteomes" id="UP000069902">
    <property type="component" value="Chromosome cPNK"/>
</dbReference>
<evidence type="ECO:0000313" key="8">
    <source>
        <dbReference type="EMBL" id="CUI16074.1"/>
    </source>
</evidence>
<comment type="subcellular location">
    <subcellularLocation>
        <location evidence="6">Cytoplasm</location>
    </subcellularLocation>
</comment>
<dbReference type="InterPro" id="IPR029063">
    <property type="entry name" value="SAM-dependent_MTases_sf"/>
</dbReference>